<evidence type="ECO:0000256" key="1">
    <source>
        <dbReference type="SAM" id="Phobius"/>
    </source>
</evidence>
<evidence type="ECO:0000313" key="2">
    <source>
        <dbReference type="EMBL" id="KAK8942673.1"/>
    </source>
</evidence>
<keyword evidence="1" id="KW-1133">Transmembrane helix</keyword>
<dbReference type="AlphaFoldDB" id="A0AAP0G7H4"/>
<dbReference type="Gene3D" id="3.40.50.12780">
    <property type="entry name" value="N-terminal domain of ligase-like"/>
    <property type="match status" value="1"/>
</dbReference>
<dbReference type="PANTHER" id="PTHR44378">
    <property type="entry name" value="ACYL-ACTIVATING ENZYME 17, PEROXISOMAL-RELATED"/>
    <property type="match status" value="1"/>
</dbReference>
<dbReference type="EMBL" id="JBBWWQ010000007">
    <property type="protein sequence ID" value="KAK8942673.1"/>
    <property type="molecule type" value="Genomic_DNA"/>
</dbReference>
<feature type="transmembrane region" description="Helical" evidence="1">
    <location>
        <begin position="20"/>
        <end position="37"/>
    </location>
</feature>
<proteinExistence type="predicted"/>
<protein>
    <submittedName>
        <fullName evidence="2">Acyl-activating enzyme 18, peroxisomal</fullName>
    </submittedName>
</protein>
<gene>
    <name evidence="2" type="primary">AAE18</name>
    <name evidence="2" type="ORF">KSP39_PZI009515</name>
</gene>
<keyword evidence="1" id="KW-0472">Membrane</keyword>
<dbReference type="Proteomes" id="UP001418222">
    <property type="component" value="Unassembled WGS sequence"/>
</dbReference>
<evidence type="ECO:0000313" key="3">
    <source>
        <dbReference type="Proteomes" id="UP001418222"/>
    </source>
</evidence>
<name>A0AAP0G7H4_9ASPA</name>
<dbReference type="InterPro" id="IPR042099">
    <property type="entry name" value="ANL_N_sf"/>
</dbReference>
<sequence>MQAEDVFCWPTNLGWVMGPILLYSCFLNGATLALYHGSPLGRGFGKFIQKTGDEEDEQCRQKTGDEEDEQCQRELDGFLMRAIEIRFRKYFLGLQKEKDLVASYSKPKSVLPLIDEFVAQKGKAAIGFKGNSRAVQFKRKGKASVQPLNFKVPVVFRKVQVPSNKYDLENTHDHSKTEVLNDKGAYVNKAAHRRSQNYKKALQATTSQPAPETDYNKFLVDLQVKLDEQRLIFKKYVDESHKNLQFNLAQDIKSIRFEVNQNKKEMTDCFQKGGHVVVFLAQQQVDLKQQVDDIAIK</sequence>
<accession>A0AAP0G7H4</accession>
<reference evidence="2 3" key="1">
    <citation type="journal article" date="2022" name="Nat. Plants">
        <title>Genomes of leafy and leafless Platanthera orchids illuminate the evolution of mycoheterotrophy.</title>
        <authorList>
            <person name="Li M.H."/>
            <person name="Liu K.W."/>
            <person name="Li Z."/>
            <person name="Lu H.C."/>
            <person name="Ye Q.L."/>
            <person name="Zhang D."/>
            <person name="Wang J.Y."/>
            <person name="Li Y.F."/>
            <person name="Zhong Z.M."/>
            <person name="Liu X."/>
            <person name="Yu X."/>
            <person name="Liu D.K."/>
            <person name="Tu X.D."/>
            <person name="Liu B."/>
            <person name="Hao Y."/>
            <person name="Liao X.Y."/>
            <person name="Jiang Y.T."/>
            <person name="Sun W.H."/>
            <person name="Chen J."/>
            <person name="Chen Y.Q."/>
            <person name="Ai Y."/>
            <person name="Zhai J.W."/>
            <person name="Wu S.S."/>
            <person name="Zhou Z."/>
            <person name="Hsiao Y.Y."/>
            <person name="Wu W.L."/>
            <person name="Chen Y.Y."/>
            <person name="Lin Y.F."/>
            <person name="Hsu J.L."/>
            <person name="Li C.Y."/>
            <person name="Wang Z.W."/>
            <person name="Zhao X."/>
            <person name="Zhong W.Y."/>
            <person name="Ma X.K."/>
            <person name="Ma L."/>
            <person name="Huang J."/>
            <person name="Chen G.Z."/>
            <person name="Huang M.Z."/>
            <person name="Huang L."/>
            <person name="Peng D.H."/>
            <person name="Luo Y.B."/>
            <person name="Zou S.Q."/>
            <person name="Chen S.P."/>
            <person name="Lan S."/>
            <person name="Tsai W.C."/>
            <person name="Van de Peer Y."/>
            <person name="Liu Z.J."/>
        </authorList>
    </citation>
    <scope>NUCLEOTIDE SEQUENCE [LARGE SCALE GENOMIC DNA]</scope>
    <source>
        <strain evidence="2">Lor287</strain>
    </source>
</reference>
<keyword evidence="1" id="KW-0812">Transmembrane</keyword>
<dbReference type="PANTHER" id="PTHR44378:SF1">
    <property type="entry name" value="ACYL-ACTIVATING ENZYME 18, PEROXISOMAL-RELATED"/>
    <property type="match status" value="1"/>
</dbReference>
<keyword evidence="3" id="KW-1185">Reference proteome</keyword>
<organism evidence="2 3">
    <name type="scientific">Platanthera zijinensis</name>
    <dbReference type="NCBI Taxonomy" id="2320716"/>
    <lineage>
        <taxon>Eukaryota</taxon>
        <taxon>Viridiplantae</taxon>
        <taxon>Streptophyta</taxon>
        <taxon>Embryophyta</taxon>
        <taxon>Tracheophyta</taxon>
        <taxon>Spermatophyta</taxon>
        <taxon>Magnoliopsida</taxon>
        <taxon>Liliopsida</taxon>
        <taxon>Asparagales</taxon>
        <taxon>Orchidaceae</taxon>
        <taxon>Orchidoideae</taxon>
        <taxon>Orchideae</taxon>
        <taxon>Orchidinae</taxon>
        <taxon>Platanthera</taxon>
    </lineage>
</organism>
<comment type="caution">
    <text evidence="2">The sequence shown here is derived from an EMBL/GenBank/DDBJ whole genome shotgun (WGS) entry which is preliminary data.</text>
</comment>